<reference evidence="6" key="2">
    <citation type="submission" date="2016-01" db="EMBL/GenBank/DDBJ databases">
        <title>Draft Genome Sequence of Paenibacillus amylolyticus Heshi-A3 that Was Isolated from Fermented Rice Bran with Aging Salted Mackerel, Which Was Named Heshiko as Traditional Fermented Seafood in Japan.</title>
        <authorList>
            <person name="Akuzawa S."/>
            <person name="Nakagawa J."/>
            <person name="Kanekatsu T."/>
            <person name="Kubota E."/>
            <person name="Ohtake R."/>
            <person name="Suzuki T."/>
            <person name="Kanesaki Y."/>
        </authorList>
    </citation>
    <scope>NUCLEOTIDE SEQUENCE [LARGE SCALE GENOMIC DNA]</scope>
    <source>
        <strain evidence="6">Heshi-A3</strain>
    </source>
</reference>
<evidence type="ECO:0000256" key="1">
    <source>
        <dbReference type="ARBA" id="ARBA00007125"/>
    </source>
</evidence>
<dbReference type="InterPro" id="IPR030673">
    <property type="entry name" value="PyroPPase_GppA_Ppx"/>
</dbReference>
<evidence type="ECO:0000313" key="5">
    <source>
        <dbReference type="EMBL" id="GAS85635.1"/>
    </source>
</evidence>
<gene>
    <name evidence="5" type="ORF">PAHA3_5769</name>
</gene>
<sequence length="509" mass="56675">MTRTNETLGIIDIGSNSIRLVIYELDQDKAYRIIHEDKYAARLSSVVESDGTILRHSLNKAITILRQFKATCEAYQTKLIRAAATAAIRNASNVLEIIEWLETETGLTIECVSGDREAYYGFLGVTQSIELADGYVVDIGGGSTEITVFRDRKRLHSISLPIGAVNSHARYGGEDQWTEENANALCNEVIQALRGQDWIAEHPGLPLIGLGGTMRTLAKVEQKRTQYSLPVTHHYEIGEEAMENIARSLPHLTSAQRKKVPGLAKDRADIIVPGVLILRTVFRLIQGDRYVVSGAGLRDGLLRDYMAEGQPVVPDALKDSIRNFIHFGPPIPEKRLQRIHQDAVTLYTALQGTAPDQADTRILYASSMLHMAGKQINYFRYTQHSAYWIMNASIYGLSHRETILSASAADYHPKKRTPQLLNKHRDILKNSDERHAHRIGSLLRVAEAINRSESIAAIEATKENDSLQVHFTCTAEPLLELDGLEEAVKDLQEAWGVTLTHSIQQASKG</sequence>
<dbReference type="SUPFAM" id="SSF53067">
    <property type="entry name" value="Actin-like ATPase domain"/>
    <property type="match status" value="2"/>
</dbReference>
<dbReference type="PANTHER" id="PTHR30005">
    <property type="entry name" value="EXOPOLYPHOSPHATASE"/>
    <property type="match status" value="1"/>
</dbReference>
<dbReference type="InterPro" id="IPR050273">
    <property type="entry name" value="GppA/Ppx_hydrolase"/>
</dbReference>
<dbReference type="GO" id="GO:0006357">
    <property type="term" value="P:regulation of transcription by RNA polymerase II"/>
    <property type="evidence" value="ECO:0007669"/>
    <property type="project" value="TreeGrafter"/>
</dbReference>
<dbReference type="Pfam" id="PF02541">
    <property type="entry name" value="Ppx-GppA"/>
    <property type="match status" value="1"/>
</dbReference>
<protein>
    <submittedName>
        <fullName evidence="5">Exopolyphosphatase</fullName>
    </submittedName>
</protein>
<dbReference type="PANTHER" id="PTHR30005:SF0">
    <property type="entry name" value="RETROGRADE REGULATION PROTEIN 2"/>
    <property type="match status" value="1"/>
</dbReference>
<dbReference type="Gene3D" id="1.10.3210.10">
    <property type="entry name" value="Hypothetical protein af1432"/>
    <property type="match status" value="1"/>
</dbReference>
<dbReference type="Gene3D" id="3.30.420.150">
    <property type="entry name" value="Exopolyphosphatase. Domain 2"/>
    <property type="match status" value="1"/>
</dbReference>
<dbReference type="AlphaFoldDB" id="A0A124DYX9"/>
<dbReference type="InterPro" id="IPR048950">
    <property type="entry name" value="Ppx_GppA_C"/>
</dbReference>
<evidence type="ECO:0000313" key="6">
    <source>
        <dbReference type="Proteomes" id="UP000069697"/>
    </source>
</evidence>
<dbReference type="PIRSF" id="PIRSF001267">
    <property type="entry name" value="Pyrophosphatase_GppA_Ppx"/>
    <property type="match status" value="1"/>
</dbReference>
<feature type="domain" description="Ppx/GppA phosphatase C-terminal" evidence="4">
    <location>
        <begin position="335"/>
        <end position="465"/>
    </location>
</feature>
<name>A0A124DYX9_PAEAM</name>
<dbReference type="GO" id="GO:0016787">
    <property type="term" value="F:hydrolase activity"/>
    <property type="evidence" value="ECO:0007669"/>
    <property type="project" value="UniProtKB-KW"/>
</dbReference>
<evidence type="ECO:0000259" key="4">
    <source>
        <dbReference type="Pfam" id="PF21447"/>
    </source>
</evidence>
<reference evidence="5 6" key="1">
    <citation type="journal article" date="2016" name="Genome Announc.">
        <title>Draft Genome Sequence of Paenibacillus amylolyticus Heshi-A3, Isolated from Fermented Rice Bran in a Japanese Fermented Seafood Dish.</title>
        <authorList>
            <person name="Akuzawa S."/>
            <person name="Nagaoka J."/>
            <person name="Kanekatsu M."/>
            <person name="Kubota E."/>
            <person name="Ohtake R."/>
            <person name="Suzuki T."/>
            <person name="Kanesaki Y."/>
        </authorList>
    </citation>
    <scope>NUCLEOTIDE SEQUENCE [LARGE SCALE GENOMIC DNA]</scope>
    <source>
        <strain evidence="5 6">Heshi-A3</strain>
    </source>
</reference>
<dbReference type="Proteomes" id="UP000069697">
    <property type="component" value="Unassembled WGS sequence"/>
</dbReference>
<dbReference type="InterPro" id="IPR003695">
    <property type="entry name" value="Ppx_GppA_N"/>
</dbReference>
<dbReference type="SUPFAM" id="SSF109604">
    <property type="entry name" value="HD-domain/PDEase-like"/>
    <property type="match status" value="1"/>
</dbReference>
<comment type="caution">
    <text evidence="5">The sequence shown here is derived from an EMBL/GenBank/DDBJ whole genome shotgun (WGS) entry which is preliminary data.</text>
</comment>
<evidence type="ECO:0000259" key="3">
    <source>
        <dbReference type="Pfam" id="PF02541"/>
    </source>
</evidence>
<dbReference type="Pfam" id="PF21447">
    <property type="entry name" value="Ppx-GppA_III"/>
    <property type="match status" value="1"/>
</dbReference>
<dbReference type="InterPro" id="IPR043129">
    <property type="entry name" value="ATPase_NBD"/>
</dbReference>
<comment type="similarity">
    <text evidence="1">Belongs to the GppA/Ppx family.</text>
</comment>
<dbReference type="CDD" id="cd24052">
    <property type="entry name" value="ASKHA_NBD_HpPPX-GppA-like"/>
    <property type="match status" value="1"/>
</dbReference>
<dbReference type="RefSeq" id="WP_062837941.1">
    <property type="nucleotide sequence ID" value="NZ_BCNV01000011.1"/>
</dbReference>
<evidence type="ECO:0000256" key="2">
    <source>
        <dbReference type="ARBA" id="ARBA00022801"/>
    </source>
</evidence>
<dbReference type="EMBL" id="BCNV01000011">
    <property type="protein sequence ID" value="GAS85635.1"/>
    <property type="molecule type" value="Genomic_DNA"/>
</dbReference>
<organism evidence="5 6">
    <name type="scientific">Paenibacillus amylolyticus</name>
    <dbReference type="NCBI Taxonomy" id="1451"/>
    <lineage>
        <taxon>Bacteria</taxon>
        <taxon>Bacillati</taxon>
        <taxon>Bacillota</taxon>
        <taxon>Bacilli</taxon>
        <taxon>Bacillales</taxon>
        <taxon>Paenibacillaceae</taxon>
        <taxon>Paenibacillus</taxon>
    </lineage>
</organism>
<dbReference type="Gene3D" id="3.30.420.40">
    <property type="match status" value="1"/>
</dbReference>
<feature type="domain" description="Ppx/GppA phosphatase N-terminal" evidence="3">
    <location>
        <begin position="22"/>
        <end position="306"/>
    </location>
</feature>
<accession>A0A124DYX9</accession>
<proteinExistence type="inferred from homology"/>
<keyword evidence="2" id="KW-0378">Hydrolase</keyword>